<dbReference type="InterPro" id="IPR050397">
    <property type="entry name" value="Env_Response_Regulators"/>
</dbReference>
<dbReference type="GO" id="GO:0003700">
    <property type="term" value="F:DNA-binding transcription factor activity"/>
    <property type="evidence" value="ECO:0007669"/>
    <property type="project" value="TreeGrafter"/>
</dbReference>
<dbReference type="RefSeq" id="WP_085471225.1">
    <property type="nucleotide sequence ID" value="NZ_FXAU01000001.1"/>
</dbReference>
<dbReference type="SMART" id="SM00100">
    <property type="entry name" value="cNMP"/>
    <property type="match status" value="1"/>
</dbReference>
<dbReference type="Proteomes" id="UP000192980">
    <property type="component" value="Unassembled WGS sequence"/>
</dbReference>
<dbReference type="GO" id="GO:0005829">
    <property type="term" value="C:cytosol"/>
    <property type="evidence" value="ECO:0007669"/>
    <property type="project" value="TreeGrafter"/>
</dbReference>
<dbReference type="Pfam" id="PF00027">
    <property type="entry name" value="cNMP_binding"/>
    <property type="match status" value="1"/>
</dbReference>
<dbReference type="STRING" id="561061.SAMN05660862_0328"/>
<dbReference type="Gene3D" id="2.60.120.10">
    <property type="entry name" value="Jelly Rolls"/>
    <property type="match status" value="1"/>
</dbReference>
<dbReference type="PROSITE" id="PS50042">
    <property type="entry name" value="CNMP_BINDING_3"/>
    <property type="match status" value="1"/>
</dbReference>
<dbReference type="InterPro" id="IPR018490">
    <property type="entry name" value="cNMP-bd_dom_sf"/>
</dbReference>
<name>A0A1X7I1M2_9SPHI</name>
<reference evidence="2 3" key="1">
    <citation type="submission" date="2017-04" db="EMBL/GenBank/DDBJ databases">
        <authorList>
            <person name="Afonso C.L."/>
            <person name="Miller P.J."/>
            <person name="Scott M.A."/>
            <person name="Spackman E."/>
            <person name="Goraichik I."/>
            <person name="Dimitrov K.M."/>
            <person name="Suarez D.L."/>
            <person name="Swayne D.E."/>
        </authorList>
    </citation>
    <scope>NUCLEOTIDE SEQUENCE [LARGE SCALE GENOMIC DNA]</scope>
    <source>
        <strain evidence="2 3">DSM 22418</strain>
    </source>
</reference>
<proteinExistence type="predicted"/>
<keyword evidence="3" id="KW-1185">Reference proteome</keyword>
<keyword evidence="2" id="KW-0418">Kinase</keyword>
<gene>
    <name evidence="2" type="ORF">SAMN05660862_0328</name>
</gene>
<keyword evidence="2" id="KW-0808">Transferase</keyword>
<evidence type="ECO:0000313" key="3">
    <source>
        <dbReference type="Proteomes" id="UP000192980"/>
    </source>
</evidence>
<dbReference type="AlphaFoldDB" id="A0A1X7I1M2"/>
<dbReference type="SUPFAM" id="SSF51206">
    <property type="entry name" value="cAMP-binding domain-like"/>
    <property type="match status" value="1"/>
</dbReference>
<evidence type="ECO:0000313" key="2">
    <source>
        <dbReference type="EMBL" id="SMG07887.1"/>
    </source>
</evidence>
<feature type="domain" description="Cyclic nucleotide-binding" evidence="1">
    <location>
        <begin position="9"/>
        <end position="111"/>
    </location>
</feature>
<dbReference type="GO" id="GO:0016301">
    <property type="term" value="F:kinase activity"/>
    <property type="evidence" value="ECO:0007669"/>
    <property type="project" value="UniProtKB-KW"/>
</dbReference>
<evidence type="ECO:0000259" key="1">
    <source>
        <dbReference type="PROSITE" id="PS50042"/>
    </source>
</evidence>
<dbReference type="EMBL" id="FXAU01000001">
    <property type="protein sequence ID" value="SMG07887.1"/>
    <property type="molecule type" value="Genomic_DNA"/>
</dbReference>
<dbReference type="PANTHER" id="PTHR24567:SF76">
    <property type="entry name" value="CYCLIC NUCLEOTIDE-BINDING DOMAIN PROTEIN"/>
    <property type="match status" value="1"/>
</dbReference>
<dbReference type="InterPro" id="IPR014710">
    <property type="entry name" value="RmlC-like_jellyroll"/>
</dbReference>
<dbReference type="CDD" id="cd00038">
    <property type="entry name" value="CAP_ED"/>
    <property type="match status" value="1"/>
</dbReference>
<dbReference type="PANTHER" id="PTHR24567">
    <property type="entry name" value="CRP FAMILY TRANSCRIPTIONAL REGULATORY PROTEIN"/>
    <property type="match status" value="1"/>
</dbReference>
<dbReference type="InterPro" id="IPR000595">
    <property type="entry name" value="cNMP-bd_dom"/>
</dbReference>
<accession>A0A1X7I1M2</accession>
<protein>
    <submittedName>
        <fullName evidence="2">cAMP-binding domain of CRP or a regulatory subunit of cAMP-dependent protein kinases</fullName>
    </submittedName>
</protein>
<dbReference type="OrthoDB" id="758145at2"/>
<sequence>MTLTEFFKRFAIFDDREIEAFVPLFTVRHLKKGASFIREGTRCTEVAFIETGIFRSYYAKENGEEVTYCFRFPGDLLGAYSSFITGDPGLETLCALSDASLLVIQKKDLDRWVTENPKWMVFLKVVAEQQYLELENRIFQLLRETAAERYAYLLRHHPIYIQQIPLHYLASFLGITQRHLSRIRKEITF</sequence>
<organism evidence="2 3">
    <name type="scientific">Sphingobacterium psychroaquaticum</name>
    <dbReference type="NCBI Taxonomy" id="561061"/>
    <lineage>
        <taxon>Bacteria</taxon>
        <taxon>Pseudomonadati</taxon>
        <taxon>Bacteroidota</taxon>
        <taxon>Sphingobacteriia</taxon>
        <taxon>Sphingobacteriales</taxon>
        <taxon>Sphingobacteriaceae</taxon>
        <taxon>Sphingobacterium</taxon>
    </lineage>
</organism>